<sequence>MMKSLKIGLLVVGVLIVGTLLTLRVTGLPPGHPSAEEYANAGRSARPGLWLAGEVVREAVTNWDWVNQFSDPFGENATELETRTWYGIPHSVTVLLVPRGDKLYLMSSAQTFRLNKEFPYGKAWWRNVERDPRVRLKIDEKIYEMTVVLIQDRAEVARLRGGRDPIVKETDADGNEYITEEWHYWRVFQRNVPEYGTGLAVAASNRVLTN</sequence>
<dbReference type="SUPFAM" id="SSF50475">
    <property type="entry name" value="FMN-binding split barrel"/>
    <property type="match status" value="1"/>
</dbReference>
<accession>A0A381U9M3</accession>
<dbReference type="Gene3D" id="2.30.110.10">
    <property type="entry name" value="Electron Transport, Fmn-binding Protein, Chain A"/>
    <property type="match status" value="1"/>
</dbReference>
<dbReference type="EMBL" id="UINC01006009">
    <property type="protein sequence ID" value="SVA24920.1"/>
    <property type="molecule type" value="Genomic_DNA"/>
</dbReference>
<organism evidence="1">
    <name type="scientific">marine metagenome</name>
    <dbReference type="NCBI Taxonomy" id="408172"/>
    <lineage>
        <taxon>unclassified sequences</taxon>
        <taxon>metagenomes</taxon>
        <taxon>ecological metagenomes</taxon>
    </lineage>
</organism>
<protein>
    <submittedName>
        <fullName evidence="1">Uncharacterized protein</fullName>
    </submittedName>
</protein>
<gene>
    <name evidence="1" type="ORF">METZ01_LOCUS77774</name>
</gene>
<reference evidence="1" key="1">
    <citation type="submission" date="2018-05" db="EMBL/GenBank/DDBJ databases">
        <authorList>
            <person name="Lanie J.A."/>
            <person name="Ng W.-L."/>
            <person name="Kazmierczak K.M."/>
            <person name="Andrzejewski T.M."/>
            <person name="Davidsen T.M."/>
            <person name="Wayne K.J."/>
            <person name="Tettelin H."/>
            <person name="Glass J.I."/>
            <person name="Rusch D."/>
            <person name="Podicherti R."/>
            <person name="Tsui H.-C.T."/>
            <person name="Winkler M.E."/>
        </authorList>
    </citation>
    <scope>NUCLEOTIDE SEQUENCE</scope>
</reference>
<dbReference type="AlphaFoldDB" id="A0A381U9M3"/>
<proteinExistence type="predicted"/>
<evidence type="ECO:0000313" key="1">
    <source>
        <dbReference type="EMBL" id="SVA24920.1"/>
    </source>
</evidence>
<name>A0A381U9M3_9ZZZZ</name>
<dbReference type="InterPro" id="IPR012349">
    <property type="entry name" value="Split_barrel_FMN-bd"/>
</dbReference>